<dbReference type="SUPFAM" id="SSF52047">
    <property type="entry name" value="RNI-like"/>
    <property type="match status" value="1"/>
</dbReference>
<feature type="region of interest" description="Disordered" evidence="1">
    <location>
        <begin position="317"/>
        <end position="337"/>
    </location>
</feature>
<feature type="region of interest" description="Disordered" evidence="1">
    <location>
        <begin position="153"/>
        <end position="222"/>
    </location>
</feature>
<dbReference type="OrthoDB" id="2149885at2759"/>
<evidence type="ECO:0000256" key="1">
    <source>
        <dbReference type="SAM" id="MobiDB-lite"/>
    </source>
</evidence>
<gene>
    <name evidence="3" type="ORF">BCR32DRAFT_298231</name>
</gene>
<dbReference type="InterPro" id="IPR001611">
    <property type="entry name" value="Leu-rich_rpt"/>
</dbReference>
<feature type="compositionally biased region" description="Basic residues" evidence="1">
    <location>
        <begin position="206"/>
        <end position="216"/>
    </location>
</feature>
<comment type="caution">
    <text evidence="3">The sequence shown here is derived from an EMBL/GenBank/DDBJ whole genome shotgun (WGS) entry which is preliminary data.</text>
</comment>
<feature type="domain" description="F-box" evidence="2">
    <location>
        <begin position="1175"/>
        <end position="1221"/>
    </location>
</feature>
<dbReference type="InterPro" id="IPR036047">
    <property type="entry name" value="F-box-like_dom_sf"/>
</dbReference>
<feature type="region of interest" description="Disordered" evidence="1">
    <location>
        <begin position="1"/>
        <end position="31"/>
    </location>
</feature>
<dbReference type="GO" id="GO:0031146">
    <property type="term" value="P:SCF-dependent proteasomal ubiquitin-dependent protein catabolic process"/>
    <property type="evidence" value="ECO:0007669"/>
    <property type="project" value="TreeGrafter"/>
</dbReference>
<evidence type="ECO:0000313" key="4">
    <source>
        <dbReference type="Proteomes" id="UP000193944"/>
    </source>
</evidence>
<proteinExistence type="predicted"/>
<dbReference type="Pfam" id="PF12937">
    <property type="entry name" value="F-box-like"/>
    <property type="match status" value="1"/>
</dbReference>
<dbReference type="Pfam" id="PF13516">
    <property type="entry name" value="LRR_6"/>
    <property type="match status" value="3"/>
</dbReference>
<dbReference type="SUPFAM" id="SSF81383">
    <property type="entry name" value="F-box domain"/>
    <property type="match status" value="1"/>
</dbReference>
<reference evidence="3 4" key="1">
    <citation type="submission" date="2016-08" db="EMBL/GenBank/DDBJ databases">
        <title>A Parts List for Fungal Cellulosomes Revealed by Comparative Genomics.</title>
        <authorList>
            <consortium name="DOE Joint Genome Institute"/>
            <person name="Haitjema C.H."/>
            <person name="Gilmore S.P."/>
            <person name="Henske J.K."/>
            <person name="Solomon K.V."/>
            <person name="De Groot R."/>
            <person name="Kuo A."/>
            <person name="Mondo S.J."/>
            <person name="Salamov A.A."/>
            <person name="Labutti K."/>
            <person name="Zhao Z."/>
            <person name="Chiniquy J."/>
            <person name="Barry K."/>
            <person name="Brewer H.M."/>
            <person name="Purvine S.O."/>
            <person name="Wright A.T."/>
            <person name="Boxma B."/>
            <person name="Van Alen T."/>
            <person name="Hackstein J.H."/>
            <person name="Baker S.E."/>
            <person name="Grigoriev I.V."/>
            <person name="O'Malley M.A."/>
        </authorList>
    </citation>
    <scope>NUCLEOTIDE SEQUENCE [LARGE SCALE GENOMIC DNA]</scope>
    <source>
        <strain evidence="3 4">S4</strain>
    </source>
</reference>
<dbReference type="Gene3D" id="3.80.10.10">
    <property type="entry name" value="Ribonuclease Inhibitor"/>
    <property type="match status" value="1"/>
</dbReference>
<feature type="compositionally biased region" description="Basic and acidic residues" evidence="1">
    <location>
        <begin position="417"/>
        <end position="432"/>
    </location>
</feature>
<evidence type="ECO:0000313" key="3">
    <source>
        <dbReference type="EMBL" id="ORX64049.1"/>
    </source>
</evidence>
<protein>
    <recommendedName>
        <fullName evidence="2">F-box domain-containing protein</fullName>
    </recommendedName>
</protein>
<dbReference type="InterPro" id="IPR001810">
    <property type="entry name" value="F-box_dom"/>
</dbReference>
<dbReference type="SMART" id="SM00256">
    <property type="entry name" value="FBOX"/>
    <property type="match status" value="1"/>
</dbReference>
<organism evidence="3 4">
    <name type="scientific">Anaeromyces robustus</name>
    <dbReference type="NCBI Taxonomy" id="1754192"/>
    <lineage>
        <taxon>Eukaryota</taxon>
        <taxon>Fungi</taxon>
        <taxon>Fungi incertae sedis</taxon>
        <taxon>Chytridiomycota</taxon>
        <taxon>Chytridiomycota incertae sedis</taxon>
        <taxon>Neocallimastigomycetes</taxon>
        <taxon>Neocallimastigales</taxon>
        <taxon>Neocallimastigaceae</taxon>
        <taxon>Anaeromyces</taxon>
    </lineage>
</organism>
<dbReference type="InterPro" id="IPR032675">
    <property type="entry name" value="LRR_dom_sf"/>
</dbReference>
<feature type="region of interest" description="Disordered" evidence="1">
    <location>
        <begin position="1088"/>
        <end position="1113"/>
    </location>
</feature>
<feature type="compositionally biased region" description="Low complexity" evidence="1">
    <location>
        <begin position="322"/>
        <end position="337"/>
    </location>
</feature>
<dbReference type="InterPro" id="IPR006553">
    <property type="entry name" value="Leu-rich_rpt_Cys-con_subtyp"/>
</dbReference>
<feature type="region of interest" description="Disordered" evidence="1">
    <location>
        <begin position="1135"/>
        <end position="1154"/>
    </location>
</feature>
<reference evidence="3 4" key="2">
    <citation type="submission" date="2016-08" db="EMBL/GenBank/DDBJ databases">
        <title>Pervasive Adenine N6-methylation of Active Genes in Fungi.</title>
        <authorList>
            <consortium name="DOE Joint Genome Institute"/>
            <person name="Mondo S.J."/>
            <person name="Dannebaum R.O."/>
            <person name="Kuo R.C."/>
            <person name="Labutti K."/>
            <person name="Haridas S."/>
            <person name="Kuo A."/>
            <person name="Salamov A."/>
            <person name="Ahrendt S.R."/>
            <person name="Lipzen A."/>
            <person name="Sullivan W."/>
            <person name="Andreopoulos W.B."/>
            <person name="Clum A."/>
            <person name="Lindquist E."/>
            <person name="Daum C."/>
            <person name="Ramamoorthy G.K."/>
            <person name="Gryganskyi A."/>
            <person name="Culley D."/>
            <person name="Magnuson J.K."/>
            <person name="James T.Y."/>
            <person name="O'Malley M.A."/>
            <person name="Stajich J.E."/>
            <person name="Spatafora J.W."/>
            <person name="Visel A."/>
            <person name="Grigoriev I.V."/>
        </authorList>
    </citation>
    <scope>NUCLEOTIDE SEQUENCE [LARGE SCALE GENOMIC DNA]</scope>
    <source>
        <strain evidence="3 4">S4</strain>
    </source>
</reference>
<dbReference type="Proteomes" id="UP000193944">
    <property type="component" value="Unassembled WGS sequence"/>
</dbReference>
<dbReference type="STRING" id="1754192.A0A1Y1VRZ2"/>
<evidence type="ECO:0000259" key="2">
    <source>
        <dbReference type="PROSITE" id="PS50181"/>
    </source>
</evidence>
<keyword evidence="4" id="KW-1185">Reference proteome</keyword>
<dbReference type="SMART" id="SM00367">
    <property type="entry name" value="LRR_CC"/>
    <property type="match status" value="8"/>
</dbReference>
<sequence>MTIKERTIESEYNNISDSKMNKNDTSKNSFTKSKRKVRFNSFSDSISNPLYKKEERNSILFKNYFDDAFDNLETEDVDTTRTENGINYKNDFNNNPNDFSIVLNLSQDKILFNNLQYDSMFIHDIDPFKDKDTSKKNNKEDNFHNNILDELKEEEEKENREKKNKYNDYFNEKPPSYFDSSKMEKQAKNKKASVKFDENQINNYKKSSKKGKKNEKKKGNDTTRELLKNKFLKFVKRYASNSKNYSLSDDVEIEKSFYNFYDENFGKNGIDFDANICTYEKHDGSRYNVTVNDLFDNRSEFDEFKNSIYIERDNSDDNTIESTATSSSSKTNGSTKRNTSFQYNSSFVYDHNSFGPDYEDTMNYLCYNISTCIDEDIILDDEEKNKKMNENILSGLFDDEDEVEENNINNNNQELITTKKPDSVKDKNKNKEKSKLKENLKMFMESEAFKKMINDPDTFTVFLKSILNGYVDPKKIDKTKDKLFKMIDNKEIEQIKKFVGDYIDIVEESEDKIKDMREKSIMIETEKNNGVPSTELIESNPGFIARFNDIMIEKFTNINNAIINFTTELCPQIIKNGLNSIMKSIPFVVSFASLIPMEYVTGLLSSFPAGQAILNAVNDVIFKSSLFTSSHMALPQIAIIIGCLYKNFCSRSNDDDSRGVNNENTFMTKFLSLFEIFSNHLRSDGGLNNTEKDPSAITNKVINAAFKTMMESKDLPSVFSNDKINTIVTNLMDNLPNSDNKLKSCLSVLNEVMNKENVTSKALIDELINILDNKKLNDEDVSRIISLIIQGSQNIPSIMSSNEQNSNQCPTKNNLIEDSVSTTLKNYYGFNDNSFDADKSYSVIMLSQVIDELKKPNDGLAPIQENPLESIHNRNIQNNGKIIHEFKKGQESLNPDRKIKMKPAYDKRSFSLIDMEKRKLYEKNPHSEFIIKKKNSINNNAEFSIRRGEFKNPTEQIIPKYTSSVSPFPSTSPVYFQRRRYNSYDDNFHLAPKQLFNIEKKNDAFQNLIMKNEWEDDNDKETKDKKYKENFTIESKGLNIGNSFINDDLFTAHDKEKLTDNDKKQSYNNAILSELKDMPIYSEGIDEESTAFNDQDRNKEIKPKKNHTSTEYSINSDDTYDRLFLSNDLSVASDSSYSSINESKNSKKSKDKSFRQRIMRRLRSGSKRINKPPKNFEWENLPMEILFNIFKNFSIQELAKLREVSRYFNYILTNPIFYMNINLTNESDTADNEMLFYQLKYSNGYLLSLNLSQCNLINENVFKDSINYKVHNRKINNNIENERINLCFNDNNNIISKKEESLVQNLRDLDLSYCSGIYSSNDMCNFFRGFSIQPNGTIIKKNGCINLEELNLSDLYQILSDDLLLSIADSCPKLKKLYISKGYDITNYSIKMILRKCKNLESLKLVNCPNINYEAFDTRCIEEISILSENVSYDLKLKYLNVSYCRMMEVNLIKMVADHCPYLEELYISGCQNISDEGMTHLVSGRAWKNKRVKVLDISGCYCIGDKGIKAITPSVLEKLDISDCSFITDSGLQYIFDGMPLLKEIGYENCSGTSSIGRDKLLSKYSILSKTE</sequence>
<feature type="compositionally biased region" description="Basic and acidic residues" evidence="1">
    <location>
        <begin position="157"/>
        <end position="166"/>
    </location>
</feature>
<name>A0A1Y1VRZ2_9FUNG</name>
<feature type="compositionally biased region" description="Basic and acidic residues" evidence="1">
    <location>
        <begin position="1094"/>
        <end position="1103"/>
    </location>
</feature>
<dbReference type="EMBL" id="MCFG01000562">
    <property type="protein sequence ID" value="ORX64049.1"/>
    <property type="molecule type" value="Genomic_DNA"/>
</dbReference>
<feature type="region of interest" description="Disordered" evidence="1">
    <location>
        <begin position="408"/>
        <end position="432"/>
    </location>
</feature>
<dbReference type="PANTHER" id="PTHR13318:SF95">
    <property type="entry name" value="F-BOX PROTEIN YLR352W"/>
    <property type="match status" value="1"/>
</dbReference>
<accession>A0A1Y1VRZ2</accession>
<dbReference type="GO" id="GO:0019005">
    <property type="term" value="C:SCF ubiquitin ligase complex"/>
    <property type="evidence" value="ECO:0007669"/>
    <property type="project" value="TreeGrafter"/>
</dbReference>
<dbReference type="PROSITE" id="PS50181">
    <property type="entry name" value="FBOX"/>
    <property type="match status" value="1"/>
</dbReference>
<dbReference type="PANTHER" id="PTHR13318">
    <property type="entry name" value="PARTNER OF PAIRED, ISOFORM B-RELATED"/>
    <property type="match status" value="1"/>
</dbReference>